<dbReference type="Pfam" id="PF14249">
    <property type="entry name" value="Tocopherol_cycl"/>
    <property type="match status" value="2"/>
</dbReference>
<evidence type="ECO:0000313" key="1">
    <source>
        <dbReference type="EMBL" id="KAF2304450.1"/>
    </source>
</evidence>
<dbReference type="InterPro" id="IPR025893">
    <property type="entry name" value="Tocopherol_cyclase"/>
</dbReference>
<dbReference type="PANTHER" id="PTHR35309:SF2">
    <property type="entry name" value="TOCOPHEROL CYCLASE, CHLOROPLASTIC"/>
    <property type="match status" value="1"/>
</dbReference>
<dbReference type="EMBL" id="JAAGAX010000009">
    <property type="protein sequence ID" value="KAF2304450.1"/>
    <property type="molecule type" value="Genomic_DNA"/>
</dbReference>
<dbReference type="GO" id="GO:0009976">
    <property type="term" value="F:tocopherol cyclase activity"/>
    <property type="evidence" value="ECO:0007669"/>
    <property type="project" value="InterPro"/>
</dbReference>
<reference evidence="1 2" key="1">
    <citation type="journal article" date="2020" name="Mol. Plant">
        <title>The Chromosome-Based Rubber Tree Genome Provides New Insights into Spurge Genome Evolution and Rubber Biosynthesis.</title>
        <authorList>
            <person name="Liu J."/>
            <person name="Shi C."/>
            <person name="Shi C.C."/>
            <person name="Li W."/>
            <person name="Zhang Q.J."/>
            <person name="Zhang Y."/>
            <person name="Li K."/>
            <person name="Lu H.F."/>
            <person name="Shi C."/>
            <person name="Zhu S.T."/>
            <person name="Xiao Z.Y."/>
            <person name="Nan H."/>
            <person name="Yue Y."/>
            <person name="Zhu X.G."/>
            <person name="Wu Y."/>
            <person name="Hong X.N."/>
            <person name="Fan G.Y."/>
            <person name="Tong Y."/>
            <person name="Zhang D."/>
            <person name="Mao C.L."/>
            <person name="Liu Y.L."/>
            <person name="Hao S.J."/>
            <person name="Liu W.Q."/>
            <person name="Lv M.Q."/>
            <person name="Zhang H.B."/>
            <person name="Liu Y."/>
            <person name="Hu-Tang G.R."/>
            <person name="Wang J.P."/>
            <person name="Wang J.H."/>
            <person name="Sun Y.H."/>
            <person name="Ni S.B."/>
            <person name="Chen W.B."/>
            <person name="Zhang X.C."/>
            <person name="Jiao Y.N."/>
            <person name="Eichler E.E."/>
            <person name="Li G.H."/>
            <person name="Liu X."/>
            <person name="Gao L.Z."/>
        </authorList>
    </citation>
    <scope>NUCLEOTIDE SEQUENCE [LARGE SCALE GENOMIC DNA]</scope>
    <source>
        <strain evidence="2">cv. GT1</strain>
        <tissue evidence="1">Leaf</tissue>
    </source>
</reference>
<name>A0A6A6LSL6_HEVBR</name>
<organism evidence="1 2">
    <name type="scientific">Hevea brasiliensis</name>
    <name type="common">Para rubber tree</name>
    <name type="synonym">Siphonia brasiliensis</name>
    <dbReference type="NCBI Taxonomy" id="3981"/>
    <lineage>
        <taxon>Eukaryota</taxon>
        <taxon>Viridiplantae</taxon>
        <taxon>Streptophyta</taxon>
        <taxon>Embryophyta</taxon>
        <taxon>Tracheophyta</taxon>
        <taxon>Spermatophyta</taxon>
        <taxon>Magnoliopsida</taxon>
        <taxon>eudicotyledons</taxon>
        <taxon>Gunneridae</taxon>
        <taxon>Pentapetalae</taxon>
        <taxon>rosids</taxon>
        <taxon>fabids</taxon>
        <taxon>Malpighiales</taxon>
        <taxon>Euphorbiaceae</taxon>
        <taxon>Crotonoideae</taxon>
        <taxon>Micrandreae</taxon>
        <taxon>Hevea</taxon>
    </lineage>
</organism>
<accession>A0A6A6LSL6</accession>
<keyword evidence="2" id="KW-1185">Reference proteome</keyword>
<protein>
    <submittedName>
        <fullName evidence="1">Uncharacterized protein</fullName>
    </submittedName>
</protein>
<proteinExistence type="predicted"/>
<evidence type="ECO:0000313" key="2">
    <source>
        <dbReference type="Proteomes" id="UP000467840"/>
    </source>
</evidence>
<gene>
    <name evidence="1" type="ORF">GH714_031585</name>
</gene>
<dbReference type="AlphaFoldDB" id="A0A6A6LSL6"/>
<comment type="caution">
    <text evidence="1">The sequence shown here is derived from an EMBL/GenBank/DDBJ whole genome shotgun (WGS) entry which is preliminary data.</text>
</comment>
<dbReference type="Proteomes" id="UP000467840">
    <property type="component" value="Chromosome 16"/>
</dbReference>
<dbReference type="PANTHER" id="PTHR35309">
    <property type="match status" value="1"/>
</dbReference>
<sequence>MGFPALNPCSTLKPFRLNQSSVGIHWRSLKVGFRSSRSRLLVSNSVTDRQTSTVERGLLRVWPLRVPFMSPLLPTVSFELLTAGTILMEPRGNFLRVGTSRSLFLSGRRAFCFMYSVENPAFRKKLSPLEVAQHGPRSTGVGAQILGASDKYICQYSEESQNFWGSRHELMLGNTFVAEKGMQPPSKEVPPQNFLSDVQIVLVQAILVNQQLIGTLIEWFQKVFKSPLWNQGFIRDDGRSDYVKTVKNARWEYSTRPVYGWGNVGSKQQSTAGWLAAFPAQCNIFEGASGEVALTVGGGLRQLPGLTETFENAALIGVHYDGIFYEFVPWKGVVTWEISPWGYWFVTAENETHLVELEATTKDPEQHFVLQQQRLALLQLAKILVMVF</sequence>